<reference evidence="9" key="1">
    <citation type="submission" date="2020-12" db="EMBL/GenBank/DDBJ databases">
        <title>Clostridium thailandense sp. nov., a novel acetogenic bacterium isolated from peat land soil in Thailand.</title>
        <authorList>
            <person name="Chaikitkaew S."/>
            <person name="Birkeland N.K."/>
        </authorList>
    </citation>
    <scope>NUCLEOTIDE SEQUENCE</scope>
    <source>
        <strain evidence="9">PL3</strain>
    </source>
</reference>
<evidence type="ECO:0000259" key="7">
    <source>
        <dbReference type="Pfam" id="PF01761"/>
    </source>
</evidence>
<evidence type="ECO:0000256" key="4">
    <source>
        <dbReference type="ARBA" id="ARBA00023027"/>
    </source>
</evidence>
<feature type="domain" description="3-dehydroquinate synthase N-terminal" evidence="7">
    <location>
        <begin position="57"/>
        <end position="168"/>
    </location>
</feature>
<dbReference type="InterPro" id="IPR030957">
    <property type="entry name" value="Put_AroB"/>
</dbReference>
<evidence type="ECO:0000259" key="8">
    <source>
        <dbReference type="Pfam" id="PF24621"/>
    </source>
</evidence>
<evidence type="ECO:0000313" key="9">
    <source>
        <dbReference type="EMBL" id="MBV7272805.1"/>
    </source>
</evidence>
<dbReference type="NCBIfam" id="TIGR04425">
    <property type="entry name" value="P_lya_rel_AroB"/>
    <property type="match status" value="1"/>
</dbReference>
<comment type="cofactor">
    <cofactor evidence="2">
        <name>Co(2+)</name>
        <dbReference type="ChEBI" id="CHEBI:48828"/>
    </cofactor>
</comment>
<comment type="caution">
    <text evidence="9">The sequence shown here is derived from an EMBL/GenBank/DDBJ whole genome shotgun (WGS) entry which is preliminary data.</text>
</comment>
<keyword evidence="10" id="KW-1185">Reference proteome</keyword>
<dbReference type="InterPro" id="IPR030963">
    <property type="entry name" value="DHQ_synth_fam"/>
</dbReference>
<name>A0A949TID7_9CLOT</name>
<comment type="cofactor">
    <cofactor evidence="1">
        <name>NAD(+)</name>
        <dbReference type="ChEBI" id="CHEBI:57540"/>
    </cofactor>
</comment>
<protein>
    <submittedName>
        <fullName evidence="9">3-dehydroquinate synthase</fullName>
    </submittedName>
</protein>
<keyword evidence="4" id="KW-0520">NAD</keyword>
<evidence type="ECO:0000256" key="6">
    <source>
        <dbReference type="ARBA" id="ARBA00023285"/>
    </source>
</evidence>
<dbReference type="PANTHER" id="PTHR43622">
    <property type="entry name" value="3-DEHYDROQUINATE SYNTHASE"/>
    <property type="match status" value="1"/>
</dbReference>
<keyword evidence="6" id="KW-0170">Cobalt</keyword>
<dbReference type="RefSeq" id="WP_218319839.1">
    <property type="nucleotide sequence ID" value="NZ_JAEEGC010000033.1"/>
</dbReference>
<dbReference type="Pfam" id="PF24621">
    <property type="entry name" value="DHQS_C"/>
    <property type="match status" value="1"/>
</dbReference>
<dbReference type="EMBL" id="JAEEGC010000033">
    <property type="protein sequence ID" value="MBV7272805.1"/>
    <property type="molecule type" value="Genomic_DNA"/>
</dbReference>
<evidence type="ECO:0000256" key="2">
    <source>
        <dbReference type="ARBA" id="ARBA00001941"/>
    </source>
</evidence>
<dbReference type="AlphaFoldDB" id="A0A949TID7"/>
<dbReference type="GO" id="GO:0003856">
    <property type="term" value="F:3-dehydroquinate synthase activity"/>
    <property type="evidence" value="ECO:0007669"/>
    <property type="project" value="TreeGrafter"/>
</dbReference>
<sequence>MIIKSSTKEYIVNIEKDFKFVEMLKKKENALFVIDRNLYNLYYRILFQDIQKEKIYIIEAIETNKTIESALSICEVMTKIPAKRNVHLLSFGGGIVQDITGFVANILYRGISWTFVPTTLLASCDSCIGGKTSLNYKQYKNLLGTFYPPDQIYICSQFFNTLSDYDFKSGLGEIVKFNIMYGEQGITKIENNIEQLLARNKETLDEFVEKSLIFKKGFIEEDEFDKGIRIHLNFAHTFGHAFEAVSNYMIPHGTAVAIGTLVANRISFERGLLKEDIVTRIETIIKKIINVDLLQTSFNLDKIVDAMRKDKKQINDNLTAVLLYGNMQLKVYHDLEKKEIKQAISFVSNILK</sequence>
<evidence type="ECO:0000256" key="1">
    <source>
        <dbReference type="ARBA" id="ARBA00001911"/>
    </source>
</evidence>
<evidence type="ECO:0000256" key="3">
    <source>
        <dbReference type="ARBA" id="ARBA00022723"/>
    </source>
</evidence>
<dbReference type="Pfam" id="PF01761">
    <property type="entry name" value="DHQ_synthase"/>
    <property type="match status" value="1"/>
</dbReference>
<dbReference type="Proteomes" id="UP000694308">
    <property type="component" value="Unassembled WGS sequence"/>
</dbReference>
<dbReference type="InterPro" id="IPR050071">
    <property type="entry name" value="Dehydroquinate_synthase"/>
</dbReference>
<dbReference type="CDD" id="cd08195">
    <property type="entry name" value="DHQS"/>
    <property type="match status" value="1"/>
</dbReference>
<proteinExistence type="predicted"/>
<gene>
    <name evidence="9" type="ORF">I6U48_07745</name>
</gene>
<dbReference type="PIRSF" id="PIRSF001455">
    <property type="entry name" value="DHQ_synth"/>
    <property type="match status" value="1"/>
</dbReference>
<dbReference type="InterPro" id="IPR030960">
    <property type="entry name" value="DHQS/DOIS_N"/>
</dbReference>
<accession>A0A949TID7</accession>
<evidence type="ECO:0000256" key="5">
    <source>
        <dbReference type="ARBA" id="ARBA00023239"/>
    </source>
</evidence>
<dbReference type="GO" id="GO:0046872">
    <property type="term" value="F:metal ion binding"/>
    <property type="evidence" value="ECO:0007669"/>
    <property type="project" value="UniProtKB-KW"/>
</dbReference>
<keyword evidence="3" id="KW-0479">Metal-binding</keyword>
<keyword evidence="5" id="KW-0456">Lyase</keyword>
<dbReference type="PANTHER" id="PTHR43622:SF1">
    <property type="entry name" value="3-DEHYDROQUINATE SYNTHASE"/>
    <property type="match status" value="1"/>
</dbReference>
<feature type="domain" description="3-dehydroquinate synthase C-terminal" evidence="8">
    <location>
        <begin position="170"/>
        <end position="312"/>
    </location>
</feature>
<organism evidence="9 10">
    <name type="scientific">Clostridium thailandense</name>
    <dbReference type="NCBI Taxonomy" id="2794346"/>
    <lineage>
        <taxon>Bacteria</taxon>
        <taxon>Bacillati</taxon>
        <taxon>Bacillota</taxon>
        <taxon>Clostridia</taxon>
        <taxon>Eubacteriales</taxon>
        <taxon>Clostridiaceae</taxon>
        <taxon>Clostridium</taxon>
    </lineage>
</organism>
<dbReference type="InterPro" id="IPR056179">
    <property type="entry name" value="DHQS_C"/>
</dbReference>
<evidence type="ECO:0000313" key="10">
    <source>
        <dbReference type="Proteomes" id="UP000694308"/>
    </source>
</evidence>